<dbReference type="Proteomes" id="UP001296921">
    <property type="component" value="Unassembled WGS sequence"/>
</dbReference>
<protein>
    <submittedName>
        <fullName evidence="1">Uncharacterized protein</fullName>
    </submittedName>
</protein>
<gene>
    <name evidence="1" type="ORF">I2494_04175</name>
</gene>
<reference evidence="1 2" key="1">
    <citation type="submission" date="2020-11" db="EMBL/GenBank/DDBJ databases">
        <title>Insectihabitans protaetiae gen. nov. sp. nov. and Insectihabitans allomyrinae sp. nov., isolated from larvae of Protaetia brevitarsis seulensis and Allomyrina dichotoma, respectively.</title>
        <authorList>
            <person name="Lee S.D."/>
            <person name="Byeon Y.-S."/>
            <person name="Kim S.-M."/>
            <person name="Yang H.L."/>
            <person name="Kim I.S."/>
        </authorList>
    </citation>
    <scope>NUCLEOTIDE SEQUENCE [LARGE SCALE GENOMIC DNA]</scope>
    <source>
        <strain evidence="1 2">BWR-B9</strain>
    </source>
</reference>
<proteinExistence type="predicted"/>
<evidence type="ECO:0000313" key="2">
    <source>
        <dbReference type="Proteomes" id="UP001296921"/>
    </source>
</evidence>
<dbReference type="EMBL" id="JADRCR010000001">
    <property type="protein sequence ID" value="MBK5142920.1"/>
    <property type="molecule type" value="Genomic_DNA"/>
</dbReference>
<name>A0ABS1IME8_9GAMM</name>
<accession>A0ABS1IME8</accession>
<sequence length="64" mass="7100">MPINWSPLITPSLKLPPSVDNAIHSIGINGSYQCADKTELRSSSDAGLRYLGWDYHANEPMQQN</sequence>
<evidence type="ECO:0000313" key="1">
    <source>
        <dbReference type="EMBL" id="MBK5142920.1"/>
    </source>
</evidence>
<organism evidence="1 2">
    <name type="scientific">Limnobaculum allomyrinae</name>
    <dbReference type="NCBI Taxonomy" id="2791986"/>
    <lineage>
        <taxon>Bacteria</taxon>
        <taxon>Pseudomonadati</taxon>
        <taxon>Pseudomonadota</taxon>
        <taxon>Gammaproteobacteria</taxon>
        <taxon>Enterobacterales</taxon>
        <taxon>Budviciaceae</taxon>
        <taxon>Limnobaculum</taxon>
    </lineage>
</organism>
<comment type="caution">
    <text evidence="1">The sequence shown here is derived from an EMBL/GenBank/DDBJ whole genome shotgun (WGS) entry which is preliminary data.</text>
</comment>
<keyword evidence="2" id="KW-1185">Reference proteome</keyword>
<dbReference type="RefSeq" id="WP_218465309.1">
    <property type="nucleotide sequence ID" value="NZ_JADRCR010000001.1"/>
</dbReference>